<evidence type="ECO:0000256" key="6">
    <source>
        <dbReference type="ARBA" id="ARBA00022722"/>
    </source>
</evidence>
<dbReference type="Pfam" id="PF01068">
    <property type="entry name" value="DNA_ligase_A_M"/>
    <property type="match status" value="1"/>
</dbReference>
<dbReference type="EMBL" id="JBHTHU010000006">
    <property type="protein sequence ID" value="MFD0750706.1"/>
    <property type="molecule type" value="Genomic_DNA"/>
</dbReference>
<evidence type="ECO:0000256" key="3">
    <source>
        <dbReference type="ARBA" id="ARBA00022598"/>
    </source>
</evidence>
<dbReference type="InterPro" id="IPR012340">
    <property type="entry name" value="NA-bd_OB-fold"/>
</dbReference>
<dbReference type="CDD" id="cd07906">
    <property type="entry name" value="Adenylation_DNA_ligase_LigD_LigC"/>
    <property type="match status" value="1"/>
</dbReference>
<dbReference type="NCBIfam" id="TIGR02779">
    <property type="entry name" value="NHEJ_ligase_lig"/>
    <property type="match status" value="1"/>
</dbReference>
<evidence type="ECO:0000256" key="19">
    <source>
        <dbReference type="ARBA" id="ARBA00029943"/>
    </source>
</evidence>
<dbReference type="EC" id="6.5.1.1" evidence="2"/>
<dbReference type="Proteomes" id="UP001596958">
    <property type="component" value="Unassembled WGS sequence"/>
</dbReference>
<feature type="domain" description="ATP-dependent DNA ligase family profile" evidence="22">
    <location>
        <begin position="315"/>
        <end position="444"/>
    </location>
</feature>
<dbReference type="InterPro" id="IPR014143">
    <property type="entry name" value="NHEJ_ligase_prk"/>
</dbReference>
<evidence type="ECO:0000256" key="20">
    <source>
        <dbReference type="ARBA" id="ARBA00034003"/>
    </source>
</evidence>
<dbReference type="Pfam" id="PF21686">
    <property type="entry name" value="LigD_Prim-Pol"/>
    <property type="match status" value="1"/>
</dbReference>
<dbReference type="Pfam" id="PF13298">
    <property type="entry name" value="LigD_N"/>
    <property type="match status" value="1"/>
</dbReference>
<comment type="catalytic activity">
    <reaction evidence="20">
        <text>ATP + (deoxyribonucleotide)n-3'-hydroxyl + 5'-phospho-(deoxyribonucleotide)m = (deoxyribonucleotide)n+m + AMP + diphosphate.</text>
        <dbReference type="EC" id="6.5.1.1"/>
    </reaction>
</comment>
<dbReference type="PANTHER" id="PTHR42705:SF2">
    <property type="entry name" value="BIFUNCTIONAL NON-HOMOLOGOUS END JOINING PROTEIN LIGD"/>
    <property type="match status" value="1"/>
</dbReference>
<evidence type="ECO:0000256" key="10">
    <source>
        <dbReference type="ARBA" id="ARBA00022801"/>
    </source>
</evidence>
<keyword evidence="24" id="KW-1185">Reference proteome</keyword>
<reference evidence="24" key="1">
    <citation type="journal article" date="2019" name="Int. J. Syst. Evol. Microbiol.">
        <title>The Global Catalogue of Microorganisms (GCM) 10K type strain sequencing project: providing services to taxonomists for standard genome sequencing and annotation.</title>
        <authorList>
            <consortium name="The Broad Institute Genomics Platform"/>
            <consortium name="The Broad Institute Genome Sequencing Center for Infectious Disease"/>
            <person name="Wu L."/>
            <person name="Ma J."/>
        </authorList>
    </citation>
    <scope>NUCLEOTIDE SEQUENCE [LARGE SCALE GENOMIC DNA]</scope>
    <source>
        <strain evidence="24">CCUG 63418</strain>
    </source>
</reference>
<evidence type="ECO:0000256" key="7">
    <source>
        <dbReference type="ARBA" id="ARBA00022723"/>
    </source>
</evidence>
<keyword evidence="18" id="KW-0511">Multifunctional enzyme</keyword>
<evidence type="ECO:0000313" key="24">
    <source>
        <dbReference type="Proteomes" id="UP001596958"/>
    </source>
</evidence>
<evidence type="ECO:0000256" key="18">
    <source>
        <dbReference type="ARBA" id="ARBA00023268"/>
    </source>
</evidence>
<keyword evidence="16" id="KW-0234">DNA repair</keyword>
<keyword evidence="14" id="KW-0238">DNA-binding</keyword>
<organism evidence="23 24">
    <name type="scientific">Mucilaginibacter calamicampi</name>
    <dbReference type="NCBI Taxonomy" id="1302352"/>
    <lineage>
        <taxon>Bacteria</taxon>
        <taxon>Pseudomonadati</taxon>
        <taxon>Bacteroidota</taxon>
        <taxon>Sphingobacteriia</taxon>
        <taxon>Sphingobacteriales</taxon>
        <taxon>Sphingobacteriaceae</taxon>
        <taxon>Mucilaginibacter</taxon>
    </lineage>
</organism>
<name>A0ABW2Z1S7_9SPHI</name>
<dbReference type="Gene3D" id="3.30.470.30">
    <property type="entry name" value="DNA ligase/mRNA capping enzyme"/>
    <property type="match status" value="1"/>
</dbReference>
<evidence type="ECO:0000259" key="22">
    <source>
        <dbReference type="PROSITE" id="PS50160"/>
    </source>
</evidence>
<evidence type="ECO:0000313" key="23">
    <source>
        <dbReference type="EMBL" id="MFD0750706.1"/>
    </source>
</evidence>
<comment type="caution">
    <text evidence="23">The sequence shown here is derived from an EMBL/GenBank/DDBJ whole genome shotgun (WGS) entry which is preliminary data.</text>
</comment>
<evidence type="ECO:0000256" key="4">
    <source>
        <dbReference type="ARBA" id="ARBA00022679"/>
    </source>
</evidence>
<sequence length="835" mass="95584">MSLETYVKKRDFKQTSEPKGGKSDSKTLSFVIQRHHASRLHYDFRLELDGTLKSWAVPKGPSLNPNDKRLAMMVEDHPVDYQHFEGIIPNGNYGAGVVIIWDKGTYTSLADDRKDDIKQLRAGLKSGNLKIRMDGDILKGEFALVKIKNAEEDNSWLLIKHRDEYAVDDFNSEDLVPDAVKEMLNNKDGKAKDLPKQHKVKVEKKSTDDTIGIEDAPALKSSGKAFSPMMAKLDDKLFDDDNWIYERKLDGYRALGYTGKEARLISRNNIDFSANYKKIIAELKTIKKDAVLDGELVIEDSKGRSSFQDIQHYDGDTRDKQLKFYVFDLLSLDGHDLRGIELLKRKQLLKALVQQLDSTSIIYNDHITGKGTDLFNKARKEGWEGIIGKDGESFYESGKRTDRWRKFKLQQSQEALICGFTAPTGSRKHFGALILGINKGDGVKYIGNCGTGFNDAGIKELYKKLEPLQTDTKPFKEKQHSRTKVTWVKPELVCEVWYSEWTADGHLRHPVFKGLRTDKEKEKVVMEKPDEQMADDETIVVGKHKLKVTHLNKPYWKKDGITKGQLINYYREMADWVVPYLKDKPISMRRQPNGIDDPGFFQKDNTANLPPWIKTEKLYSESNDKDINYIIGKDAATLVYMANLGCIEINPWLSSYKTPENPEFVVIDIDPHDVPFTQAVEAALKTKEVFERMQLDVFIKTSGSKGLHIYCYLGAKYDYDLVKMFAEYVAKQIHEELPDTTSIERSPAKRPNKIYIDFLQNRRGQTIACPYSVRPKPGATVSMPLHWHEVNDDLKLSNYTIFNTLERVKNTEDPWKDLKAKKADLKKALKLLKSL</sequence>
<evidence type="ECO:0000256" key="16">
    <source>
        <dbReference type="ARBA" id="ARBA00023204"/>
    </source>
</evidence>
<dbReference type="InterPro" id="IPR012309">
    <property type="entry name" value="DNA_ligase_ATP-dep_C"/>
</dbReference>
<protein>
    <recommendedName>
        <fullName evidence="2">DNA ligase (ATP)</fullName>
        <ecNumber evidence="2">6.5.1.1</ecNumber>
    </recommendedName>
    <alternativeName>
        <fullName evidence="19">NHEJ DNA polymerase</fullName>
    </alternativeName>
</protein>
<evidence type="ECO:0000256" key="13">
    <source>
        <dbReference type="ARBA" id="ARBA00022932"/>
    </source>
</evidence>
<dbReference type="PROSITE" id="PS50160">
    <property type="entry name" value="DNA_LIGASE_A3"/>
    <property type="match status" value="1"/>
</dbReference>
<evidence type="ECO:0000256" key="15">
    <source>
        <dbReference type="ARBA" id="ARBA00023172"/>
    </source>
</evidence>
<keyword evidence="10" id="KW-0378">Hydrolase</keyword>
<evidence type="ECO:0000256" key="12">
    <source>
        <dbReference type="ARBA" id="ARBA00022840"/>
    </source>
</evidence>
<keyword evidence="6" id="KW-0540">Nuclease</keyword>
<dbReference type="Pfam" id="PF04679">
    <property type="entry name" value="DNA_ligase_A_C"/>
    <property type="match status" value="1"/>
</dbReference>
<proteinExistence type="predicted"/>
<keyword evidence="12" id="KW-0067">ATP-binding</keyword>
<keyword evidence="11" id="KW-0269">Exonuclease</keyword>
<comment type="cofactor">
    <cofactor evidence="1">
        <name>Mn(2+)</name>
        <dbReference type="ChEBI" id="CHEBI:29035"/>
    </cofactor>
</comment>
<dbReference type="CDD" id="cd07971">
    <property type="entry name" value="OBF_DNA_ligase_LigD"/>
    <property type="match status" value="1"/>
</dbReference>
<keyword evidence="8" id="KW-0547">Nucleotide-binding</keyword>
<dbReference type="PANTHER" id="PTHR42705">
    <property type="entry name" value="BIFUNCTIONAL NON-HOMOLOGOUS END JOINING PROTEIN LIGD"/>
    <property type="match status" value="1"/>
</dbReference>
<dbReference type="InterPro" id="IPR014144">
    <property type="entry name" value="LigD_PE_domain"/>
</dbReference>
<keyword evidence="9" id="KW-0227">DNA damage</keyword>
<keyword evidence="7" id="KW-0479">Metal-binding</keyword>
<accession>A0ABW2Z1S7</accession>
<dbReference type="NCBIfam" id="TIGR02778">
    <property type="entry name" value="ligD_pol"/>
    <property type="match status" value="1"/>
</dbReference>
<feature type="compositionally biased region" description="Basic and acidic residues" evidence="21">
    <location>
        <begin position="1"/>
        <end position="25"/>
    </location>
</feature>
<dbReference type="Gene3D" id="3.30.1490.70">
    <property type="match status" value="1"/>
</dbReference>
<keyword evidence="13" id="KW-0239">DNA-directed DNA polymerase</keyword>
<evidence type="ECO:0000256" key="1">
    <source>
        <dbReference type="ARBA" id="ARBA00001936"/>
    </source>
</evidence>
<feature type="region of interest" description="Disordered" evidence="21">
    <location>
        <begin position="1"/>
        <end position="26"/>
    </location>
</feature>
<keyword evidence="17" id="KW-0464">Manganese</keyword>
<dbReference type="NCBIfam" id="TIGR02777">
    <property type="entry name" value="LigD_PE_dom"/>
    <property type="match status" value="1"/>
</dbReference>
<evidence type="ECO:0000256" key="14">
    <source>
        <dbReference type="ARBA" id="ARBA00023125"/>
    </source>
</evidence>
<dbReference type="SUPFAM" id="SSF50249">
    <property type="entry name" value="Nucleic acid-binding proteins"/>
    <property type="match status" value="1"/>
</dbReference>
<dbReference type="InterPro" id="IPR014146">
    <property type="entry name" value="LigD_ligase_dom"/>
</dbReference>
<evidence type="ECO:0000256" key="11">
    <source>
        <dbReference type="ARBA" id="ARBA00022839"/>
    </source>
</evidence>
<gene>
    <name evidence="23" type="primary">ligD</name>
    <name evidence="23" type="ORF">ACFQZS_11165</name>
</gene>
<dbReference type="InterPro" id="IPR012310">
    <property type="entry name" value="DNA_ligase_ATP-dep_cent"/>
</dbReference>
<dbReference type="RefSeq" id="WP_377100200.1">
    <property type="nucleotide sequence ID" value="NZ_JBHTHU010000006.1"/>
</dbReference>
<dbReference type="GO" id="GO:0003910">
    <property type="term" value="F:DNA ligase (ATP) activity"/>
    <property type="evidence" value="ECO:0007669"/>
    <property type="project" value="UniProtKB-EC"/>
</dbReference>
<evidence type="ECO:0000256" key="17">
    <source>
        <dbReference type="ARBA" id="ARBA00023211"/>
    </source>
</evidence>
<keyword evidence="4" id="KW-0808">Transferase</keyword>
<keyword evidence="5" id="KW-0548">Nucleotidyltransferase</keyword>
<dbReference type="Gene3D" id="3.90.920.10">
    <property type="entry name" value="DNA primase, PRIM domain"/>
    <property type="match status" value="1"/>
</dbReference>
<evidence type="ECO:0000256" key="9">
    <source>
        <dbReference type="ARBA" id="ARBA00022763"/>
    </source>
</evidence>
<evidence type="ECO:0000256" key="21">
    <source>
        <dbReference type="SAM" id="MobiDB-lite"/>
    </source>
</evidence>
<keyword evidence="15" id="KW-0233">DNA recombination</keyword>
<dbReference type="NCBIfam" id="TIGR02776">
    <property type="entry name" value="NHEJ_ligase_prk"/>
    <property type="match status" value="1"/>
</dbReference>
<keyword evidence="3 23" id="KW-0436">Ligase</keyword>
<evidence type="ECO:0000256" key="8">
    <source>
        <dbReference type="ARBA" id="ARBA00022741"/>
    </source>
</evidence>
<evidence type="ECO:0000256" key="5">
    <source>
        <dbReference type="ARBA" id="ARBA00022695"/>
    </source>
</evidence>
<dbReference type="InterPro" id="IPR014145">
    <property type="entry name" value="LigD_pol_dom"/>
</dbReference>
<dbReference type="InterPro" id="IPR052171">
    <property type="entry name" value="NHEJ_LigD"/>
</dbReference>
<dbReference type="Gene3D" id="2.40.50.140">
    <property type="entry name" value="Nucleic acid-binding proteins"/>
    <property type="match status" value="1"/>
</dbReference>
<evidence type="ECO:0000256" key="2">
    <source>
        <dbReference type="ARBA" id="ARBA00012727"/>
    </source>
</evidence>
<dbReference type="SUPFAM" id="SSF56091">
    <property type="entry name" value="DNA ligase/mRNA capping enzyme, catalytic domain"/>
    <property type="match status" value="1"/>
</dbReference>